<keyword evidence="2" id="KW-1185">Reference proteome</keyword>
<organism evidence="1 2">
    <name type="scientific">Diphasiastrum complanatum</name>
    <name type="common">Issler's clubmoss</name>
    <name type="synonym">Lycopodium complanatum</name>
    <dbReference type="NCBI Taxonomy" id="34168"/>
    <lineage>
        <taxon>Eukaryota</taxon>
        <taxon>Viridiplantae</taxon>
        <taxon>Streptophyta</taxon>
        <taxon>Embryophyta</taxon>
        <taxon>Tracheophyta</taxon>
        <taxon>Lycopodiopsida</taxon>
        <taxon>Lycopodiales</taxon>
        <taxon>Lycopodiaceae</taxon>
        <taxon>Lycopodioideae</taxon>
        <taxon>Diphasiastrum</taxon>
    </lineage>
</organism>
<gene>
    <name evidence="1" type="ORF">O6H91_02G102900</name>
</gene>
<comment type="caution">
    <text evidence="1">The sequence shown here is derived from an EMBL/GenBank/DDBJ whole genome shotgun (WGS) entry which is preliminary data.</text>
</comment>
<evidence type="ECO:0000313" key="1">
    <source>
        <dbReference type="EMBL" id="KAJ7566434.1"/>
    </source>
</evidence>
<accession>A0ACC2EJ19</accession>
<evidence type="ECO:0000313" key="2">
    <source>
        <dbReference type="Proteomes" id="UP001162992"/>
    </source>
</evidence>
<reference evidence="2" key="1">
    <citation type="journal article" date="2024" name="Proc. Natl. Acad. Sci. U.S.A.">
        <title>Extraordinary preservation of gene collinearity over three hundred million years revealed in homosporous lycophytes.</title>
        <authorList>
            <person name="Li C."/>
            <person name="Wickell D."/>
            <person name="Kuo L.Y."/>
            <person name="Chen X."/>
            <person name="Nie B."/>
            <person name="Liao X."/>
            <person name="Peng D."/>
            <person name="Ji J."/>
            <person name="Jenkins J."/>
            <person name="Williams M."/>
            <person name="Shu S."/>
            <person name="Plott C."/>
            <person name="Barry K."/>
            <person name="Rajasekar S."/>
            <person name="Grimwood J."/>
            <person name="Han X."/>
            <person name="Sun S."/>
            <person name="Hou Z."/>
            <person name="He W."/>
            <person name="Dai G."/>
            <person name="Sun C."/>
            <person name="Schmutz J."/>
            <person name="Leebens-Mack J.H."/>
            <person name="Li F.W."/>
            <person name="Wang L."/>
        </authorList>
    </citation>
    <scope>NUCLEOTIDE SEQUENCE [LARGE SCALE GENOMIC DNA]</scope>
    <source>
        <strain evidence="2">cv. PW_Plant_1</strain>
    </source>
</reference>
<dbReference type="Proteomes" id="UP001162992">
    <property type="component" value="Chromosome 2"/>
</dbReference>
<sequence length="117" mass="12973">MSTSSSPSPGSKYVGAQSVFRSSTALASFDGTQLNIASLHFVVLSFVTFVNFLLHRSETDDSHCNLSFIPFRFKRDTSEYGSSLAEISLSYWPELEIWLEPTQPGLSSICNLLDKRA</sequence>
<name>A0ACC2EJ19_DIPCM</name>
<proteinExistence type="predicted"/>
<dbReference type="EMBL" id="CM055093">
    <property type="protein sequence ID" value="KAJ7566434.1"/>
    <property type="molecule type" value="Genomic_DNA"/>
</dbReference>
<protein>
    <submittedName>
        <fullName evidence="1">Uncharacterized protein</fullName>
    </submittedName>
</protein>